<dbReference type="RefSeq" id="WP_070394739.1">
    <property type="nucleotide sequence ID" value="NZ_CP017599.1"/>
</dbReference>
<dbReference type="AlphaFoldDB" id="A0A1D8TXP7"/>
<reference evidence="2" key="1">
    <citation type="submission" date="2016-10" db="EMBL/GenBank/DDBJ databases">
        <title>Comparative genomics uncovers the prolific and rare metabolic potential of the cyanobacterial genus Moorea.</title>
        <authorList>
            <person name="Leao T."/>
            <person name="Castelao G."/>
            <person name="Korobeynikov A."/>
            <person name="Monroe E.A."/>
            <person name="Podell S."/>
            <person name="Glukhov E."/>
            <person name="Allen E."/>
            <person name="Gerwick W.H."/>
            <person name="Gerwick L."/>
        </authorList>
    </citation>
    <scope>NUCLEOTIDE SEQUENCE [LARGE SCALE GENOMIC DNA]</scope>
    <source>
        <strain evidence="2">PAL-8-15-08-1</strain>
    </source>
</reference>
<dbReference type="EMBL" id="CP017599">
    <property type="protein sequence ID" value="AOX02325.1"/>
    <property type="molecule type" value="Genomic_DNA"/>
</dbReference>
<evidence type="ECO:0000313" key="1">
    <source>
        <dbReference type="EMBL" id="AOX02325.1"/>
    </source>
</evidence>
<proteinExistence type="predicted"/>
<accession>A0A1D8TXP7</accession>
<evidence type="ECO:0000313" key="2">
    <source>
        <dbReference type="Proteomes" id="UP000177870"/>
    </source>
</evidence>
<organism evidence="1 2">
    <name type="scientific">Moorena producens PAL-8-15-08-1</name>
    <dbReference type="NCBI Taxonomy" id="1458985"/>
    <lineage>
        <taxon>Bacteria</taxon>
        <taxon>Bacillati</taxon>
        <taxon>Cyanobacteriota</taxon>
        <taxon>Cyanophyceae</taxon>
        <taxon>Coleofasciculales</taxon>
        <taxon>Coleofasciculaceae</taxon>
        <taxon>Moorena</taxon>
    </lineage>
</organism>
<dbReference type="OrthoDB" id="531708at2"/>
<gene>
    <name evidence="1" type="ORF">BJP34_25340</name>
</gene>
<dbReference type="KEGG" id="mpro:BJP34_25340"/>
<protein>
    <submittedName>
        <fullName evidence="1">Uncharacterized protein</fullName>
    </submittedName>
</protein>
<dbReference type="Proteomes" id="UP000177870">
    <property type="component" value="Chromosome"/>
</dbReference>
<name>A0A1D8TXP7_9CYAN</name>
<sequence length="120" mass="13551">MEVTFDLPDEVVTQLQPFCDQLPEILALGLREFNAIPQEGFSGMAEVLEFLASLPTESAIIALRPSEALQSQLSILKEKNRTVGLTPAEEQLWQHYQYLEHIVRIAKARAFLKLKEAEAQ</sequence>
<dbReference type="STRING" id="1458985.BJP34_25340"/>